<evidence type="ECO:0000256" key="7">
    <source>
        <dbReference type="ARBA" id="ARBA00023204"/>
    </source>
</evidence>
<dbReference type="PIRSF" id="PIRSF037307">
    <property type="entry name" value="Lhr-like_helic_prd"/>
    <property type="match status" value="1"/>
</dbReference>
<dbReference type="GO" id="GO:0016887">
    <property type="term" value="F:ATP hydrolysis activity"/>
    <property type="evidence" value="ECO:0007669"/>
    <property type="project" value="TreeGrafter"/>
</dbReference>
<keyword evidence="6" id="KW-0238">DNA-binding</keyword>
<dbReference type="eggNOG" id="COG1201">
    <property type="taxonomic scope" value="Bacteria"/>
</dbReference>
<dbReference type="PROSITE" id="PS51192">
    <property type="entry name" value="HELICASE_ATP_BIND_1"/>
    <property type="match status" value="1"/>
</dbReference>
<evidence type="ECO:0000256" key="9">
    <source>
        <dbReference type="ARBA" id="ARBA00093467"/>
    </source>
</evidence>
<feature type="domain" description="Helicase C-terminal" evidence="11">
    <location>
        <begin position="262"/>
        <end position="418"/>
    </location>
</feature>
<dbReference type="SMART" id="SM00382">
    <property type="entry name" value="AAA"/>
    <property type="match status" value="1"/>
</dbReference>
<gene>
    <name evidence="12" type="ordered locus">Sinac_1120</name>
</gene>
<keyword evidence="13" id="KW-1185">Reference proteome</keyword>
<dbReference type="InterPro" id="IPR027417">
    <property type="entry name" value="P-loop_NTPase"/>
</dbReference>
<dbReference type="SMART" id="SM00490">
    <property type="entry name" value="HELICc"/>
    <property type="match status" value="1"/>
</dbReference>
<evidence type="ECO:0000256" key="4">
    <source>
        <dbReference type="ARBA" id="ARBA00022806"/>
    </source>
</evidence>
<evidence type="ECO:0000313" key="13">
    <source>
        <dbReference type="Proteomes" id="UP000010798"/>
    </source>
</evidence>
<dbReference type="InterPro" id="IPR003593">
    <property type="entry name" value="AAA+_ATPase"/>
</dbReference>
<evidence type="ECO:0000256" key="6">
    <source>
        <dbReference type="ARBA" id="ARBA00023125"/>
    </source>
</evidence>
<dbReference type="GO" id="GO:0003677">
    <property type="term" value="F:DNA binding"/>
    <property type="evidence" value="ECO:0007669"/>
    <property type="project" value="UniProtKB-KW"/>
</dbReference>
<evidence type="ECO:0000256" key="8">
    <source>
        <dbReference type="ARBA" id="ARBA00023235"/>
    </source>
</evidence>
<dbReference type="RefSeq" id="WP_015244692.1">
    <property type="nucleotide sequence ID" value="NC_019892.1"/>
</dbReference>
<keyword evidence="5" id="KW-0067">ATP-binding</keyword>
<evidence type="ECO:0000256" key="5">
    <source>
        <dbReference type="ARBA" id="ARBA00022840"/>
    </source>
</evidence>
<dbReference type="InterPro" id="IPR052511">
    <property type="entry name" value="ATP-dep_Helicase"/>
</dbReference>
<evidence type="ECO:0000259" key="11">
    <source>
        <dbReference type="PROSITE" id="PS51194"/>
    </source>
</evidence>
<dbReference type="OrthoDB" id="9774462at2"/>
<dbReference type="GO" id="GO:0005524">
    <property type="term" value="F:ATP binding"/>
    <property type="evidence" value="ECO:0007669"/>
    <property type="project" value="UniProtKB-KW"/>
</dbReference>
<keyword evidence="8" id="KW-0413">Isomerase</keyword>
<keyword evidence="7" id="KW-0234">DNA repair</keyword>
<dbReference type="PANTHER" id="PTHR47962:SF5">
    <property type="entry name" value="ATP-DEPENDENT HELICASE LHR-RELATED"/>
    <property type="match status" value="1"/>
</dbReference>
<name>L0DA48_SINAD</name>
<feature type="domain" description="Helicase ATP-binding" evidence="10">
    <location>
        <begin position="39"/>
        <end position="230"/>
    </location>
</feature>
<keyword evidence="4 12" id="KW-0347">Helicase</keyword>
<dbReference type="SUPFAM" id="SSF52540">
    <property type="entry name" value="P-loop containing nucleoside triphosphate hydrolases"/>
    <property type="match status" value="1"/>
</dbReference>
<evidence type="ECO:0000259" key="10">
    <source>
        <dbReference type="PROSITE" id="PS51192"/>
    </source>
</evidence>
<protein>
    <submittedName>
        <fullName evidence="12">Lhr-like helicase</fullName>
    </submittedName>
</protein>
<dbReference type="GO" id="GO:0004386">
    <property type="term" value="F:helicase activity"/>
    <property type="evidence" value="ECO:0007669"/>
    <property type="project" value="UniProtKB-KW"/>
</dbReference>
<dbReference type="SMART" id="SM00487">
    <property type="entry name" value="DEXDc"/>
    <property type="match status" value="1"/>
</dbReference>
<dbReference type="Pfam" id="PF19306">
    <property type="entry name" value="WHD_Lhr"/>
    <property type="match status" value="1"/>
</dbReference>
<keyword evidence="1" id="KW-0547">Nucleotide-binding</keyword>
<dbReference type="InterPro" id="IPR001650">
    <property type="entry name" value="Helicase_C-like"/>
</dbReference>
<dbReference type="GO" id="GO:0006281">
    <property type="term" value="P:DNA repair"/>
    <property type="evidence" value="ECO:0007669"/>
    <property type="project" value="UniProtKB-KW"/>
</dbReference>
<reference evidence="12 13" key="1">
    <citation type="submission" date="2012-02" db="EMBL/GenBank/DDBJ databases">
        <title>Complete sequence of chromosome of Singulisphaera acidiphila DSM 18658.</title>
        <authorList>
            <consortium name="US DOE Joint Genome Institute (JGI-PGF)"/>
            <person name="Lucas S."/>
            <person name="Copeland A."/>
            <person name="Lapidus A."/>
            <person name="Glavina del Rio T."/>
            <person name="Dalin E."/>
            <person name="Tice H."/>
            <person name="Bruce D."/>
            <person name="Goodwin L."/>
            <person name="Pitluck S."/>
            <person name="Peters L."/>
            <person name="Ovchinnikova G."/>
            <person name="Chertkov O."/>
            <person name="Kyrpides N."/>
            <person name="Mavromatis K."/>
            <person name="Ivanova N."/>
            <person name="Brettin T."/>
            <person name="Detter J.C."/>
            <person name="Han C."/>
            <person name="Larimer F."/>
            <person name="Land M."/>
            <person name="Hauser L."/>
            <person name="Markowitz V."/>
            <person name="Cheng J.-F."/>
            <person name="Hugenholtz P."/>
            <person name="Woyke T."/>
            <person name="Wu D."/>
            <person name="Tindall B."/>
            <person name="Pomrenke H."/>
            <person name="Brambilla E."/>
            <person name="Klenk H.-P."/>
            <person name="Eisen J.A."/>
        </authorList>
    </citation>
    <scope>NUCLEOTIDE SEQUENCE [LARGE SCALE GENOMIC DNA]</scope>
    <source>
        <strain evidence="13">ATCC BAA-1392 / DSM 18658 / VKM B-2454 / MOB10</strain>
    </source>
</reference>
<dbReference type="HOGENOM" id="CLU_002025_0_1_0"/>
<dbReference type="Pfam" id="PF00270">
    <property type="entry name" value="DEAD"/>
    <property type="match status" value="1"/>
</dbReference>
<dbReference type="InterPro" id="IPR017170">
    <property type="entry name" value="Lhr-like"/>
</dbReference>
<proteinExistence type="inferred from homology"/>
<dbReference type="AlphaFoldDB" id="L0DA48"/>
<comment type="similarity">
    <text evidence="9">Belongs to the Lhr helicase family. Lhr-Core subfamily.</text>
</comment>
<dbReference type="InterPro" id="IPR045628">
    <property type="entry name" value="Lhr_WH_dom"/>
</dbReference>
<keyword evidence="2" id="KW-0227">DNA damage</keyword>
<dbReference type="Pfam" id="PF08494">
    <property type="entry name" value="DEAD_assoc"/>
    <property type="match status" value="1"/>
</dbReference>
<dbReference type="STRING" id="886293.Sinac_1120"/>
<dbReference type="InterPro" id="IPR014001">
    <property type="entry name" value="Helicase_ATP-bd"/>
</dbReference>
<dbReference type="PROSITE" id="PS51194">
    <property type="entry name" value="HELICASE_CTER"/>
    <property type="match status" value="1"/>
</dbReference>
<dbReference type="EMBL" id="CP003364">
    <property type="protein sequence ID" value="AGA25516.1"/>
    <property type="molecule type" value="Genomic_DNA"/>
</dbReference>
<dbReference type="KEGG" id="saci:Sinac_1120"/>
<evidence type="ECO:0000256" key="1">
    <source>
        <dbReference type="ARBA" id="ARBA00022741"/>
    </source>
</evidence>
<evidence type="ECO:0000256" key="2">
    <source>
        <dbReference type="ARBA" id="ARBA00022763"/>
    </source>
</evidence>
<evidence type="ECO:0000313" key="12">
    <source>
        <dbReference type="EMBL" id="AGA25516.1"/>
    </source>
</evidence>
<dbReference type="PANTHER" id="PTHR47962">
    <property type="entry name" value="ATP-DEPENDENT HELICASE LHR-RELATED-RELATED"/>
    <property type="match status" value="1"/>
</dbReference>
<organism evidence="12 13">
    <name type="scientific">Singulisphaera acidiphila (strain ATCC BAA-1392 / DSM 18658 / VKM B-2454 / MOB10)</name>
    <dbReference type="NCBI Taxonomy" id="886293"/>
    <lineage>
        <taxon>Bacteria</taxon>
        <taxon>Pseudomonadati</taxon>
        <taxon>Planctomycetota</taxon>
        <taxon>Planctomycetia</taxon>
        <taxon>Isosphaerales</taxon>
        <taxon>Isosphaeraceae</taxon>
        <taxon>Singulisphaera</taxon>
    </lineage>
</organism>
<dbReference type="Gene3D" id="3.40.50.300">
    <property type="entry name" value="P-loop containing nucleotide triphosphate hydrolases"/>
    <property type="match status" value="2"/>
</dbReference>
<keyword evidence="3" id="KW-0378">Hydrolase</keyword>
<dbReference type="InterPro" id="IPR013701">
    <property type="entry name" value="Lhr-like_DEAD/DEAH_assoc"/>
</dbReference>
<dbReference type="Proteomes" id="UP000010798">
    <property type="component" value="Chromosome"/>
</dbReference>
<accession>L0DA48</accession>
<evidence type="ECO:0000256" key="3">
    <source>
        <dbReference type="ARBA" id="ARBA00022801"/>
    </source>
</evidence>
<dbReference type="InterPro" id="IPR011545">
    <property type="entry name" value="DEAD/DEAH_box_helicase_dom"/>
</dbReference>
<sequence length="863" mass="93506">MHTQDLESSDEHATLTGPVRAWFAHAFPGGPTPGQALAWPPIAAGEHLLLVSPTGTGKTLAAFLAIVDKLFREHASGSLSEGLRSVYVSPLRSLGYDIERNLAEPLQAIQRSLGLAESPIKIGVRTGDTSAYQRRKLRDKPPHLLITTPESLSLMLSQEAWHDQWRGVRHLIVDEVHALAPTKRGADLAVSLERLAAKAAADPCRIGLSATCRPAEPVARFLAGPTRACRVIEAPLPNDAPAMVLEVESLLKPDEAPHRGLTYRRLLRRLERALGGNRTTVVFANTRALTEKITHDLRRTIQGGSEAVAAHHSALDADRRRQVEAALKAGELRAVVTSTSLELGVDIGSADLTVQVGLPGGVSRCLQRVGRSGHRLGVASRGLLLAATPAELAGGVVTAEEARQGRVEPLRPIAAPLDVLCQQLIGMACGEEWSTDAAFDLVRKAGPMADLARADFDLCLDFLAGELAAPAGAVESESGPSPRWTAPRLWRRRGLFGLRSRRVARWFRSNVGTIQSEESVRVLDGGVEVGTLEGAYAERLQVGDKFLLDGRSLEFRRLEGLIVHAKAADGESSLPRWSSDRQSLSAELALALVEFREQAARMLADGPSALRGWLGEVHGLDPRAAGVLVALFEAQEQLSEIPPPGTLLVEESPRDDGLTYTFHAPLNRSACEALGRATAARLGRRFGRDIAMVVADLGWSIRLPEEAQLQATEIAALLTSVGFADDVMEGLDRGELPARRFRHIAATALMVLRNPEGGRRRVGGLLWVSHRLYPMVKALCPDHPLLRETRREILEDLLDVPRALAWLATQPEVRFRSLPGLSPFAAAWVDPSEPEPLHFESPAEALRRLHARLSTEIGGHHSG</sequence>
<dbReference type="Pfam" id="PF00271">
    <property type="entry name" value="Helicase_C"/>
    <property type="match status" value="1"/>
</dbReference>